<dbReference type="GO" id="GO:0016020">
    <property type="term" value="C:membrane"/>
    <property type="evidence" value="ECO:0007669"/>
    <property type="project" value="UniProtKB-SubCell"/>
</dbReference>
<evidence type="ECO:0000256" key="3">
    <source>
        <dbReference type="ARBA" id="ARBA00022692"/>
    </source>
</evidence>
<dbReference type="InParanoid" id="A8XDC4"/>
<evidence type="ECO:0000256" key="7">
    <source>
        <dbReference type="SAM" id="MobiDB-lite"/>
    </source>
</evidence>
<reference evidence="8 9" key="2">
    <citation type="journal article" date="2011" name="PLoS Genet.">
        <title>Caenorhabditis briggsae recombinant inbred line genotypes reveal inter-strain incompatibility and the evolution of recombination.</title>
        <authorList>
            <person name="Ross J.A."/>
            <person name="Koboldt D.C."/>
            <person name="Staisch J.E."/>
            <person name="Chamberlin H.M."/>
            <person name="Gupta B.P."/>
            <person name="Miller R.D."/>
            <person name="Baird S.E."/>
            <person name="Haag E.S."/>
        </authorList>
    </citation>
    <scope>NUCLEOTIDE SEQUENCE [LARGE SCALE GENOMIC DNA]</scope>
    <source>
        <strain evidence="8 9">AF16</strain>
    </source>
</reference>
<accession>A8XDC4</accession>
<feature type="transmembrane region" description="Helical" evidence="6">
    <location>
        <begin position="177"/>
        <end position="201"/>
    </location>
</feature>
<feature type="region of interest" description="Disordered" evidence="7">
    <location>
        <begin position="298"/>
        <end position="321"/>
    </location>
</feature>
<keyword evidence="9" id="KW-1185">Reference proteome</keyword>
<comment type="subcellular location">
    <subcellularLocation>
        <location evidence="1">Membrane</location>
        <topology evidence="1">Multi-pass membrane protein</topology>
    </subcellularLocation>
</comment>
<feature type="transmembrane region" description="Helical" evidence="6">
    <location>
        <begin position="131"/>
        <end position="157"/>
    </location>
</feature>
<dbReference type="GO" id="GO:0007606">
    <property type="term" value="P:sensory perception of chemical stimulus"/>
    <property type="evidence" value="ECO:0007669"/>
    <property type="project" value="UniProtKB-UniRule"/>
</dbReference>
<feature type="transmembrane region" description="Helical" evidence="6">
    <location>
        <begin position="213"/>
        <end position="231"/>
    </location>
</feature>
<dbReference type="WormBase" id="CBG11299">
    <property type="protein sequence ID" value="CBP33241"/>
    <property type="gene ID" value="WBGene00032436"/>
    <property type="gene designation" value="Cbr-srg-33"/>
</dbReference>
<dbReference type="HOGENOM" id="CLU_069704_0_0_1"/>
<evidence type="ECO:0000313" key="9">
    <source>
        <dbReference type="Proteomes" id="UP000008549"/>
    </source>
</evidence>
<feature type="transmembrane region" description="Helical" evidence="6">
    <location>
        <begin position="251"/>
        <end position="277"/>
    </location>
</feature>
<dbReference type="PANTHER" id="PTHR31552">
    <property type="entry name" value="SERPENTINE RECEPTOR CLASS GAMMA"/>
    <property type="match status" value="1"/>
</dbReference>
<evidence type="ECO:0000256" key="1">
    <source>
        <dbReference type="ARBA" id="ARBA00004141"/>
    </source>
</evidence>
<organism evidence="8 9">
    <name type="scientific">Caenorhabditis briggsae</name>
    <dbReference type="NCBI Taxonomy" id="6238"/>
    <lineage>
        <taxon>Eukaryota</taxon>
        <taxon>Metazoa</taxon>
        <taxon>Ecdysozoa</taxon>
        <taxon>Nematoda</taxon>
        <taxon>Chromadorea</taxon>
        <taxon>Rhabditida</taxon>
        <taxon>Rhabditina</taxon>
        <taxon>Rhabditomorpha</taxon>
        <taxon>Rhabditoidea</taxon>
        <taxon>Rhabditidae</taxon>
        <taxon>Peloderinae</taxon>
        <taxon>Caenorhabditis</taxon>
    </lineage>
</organism>
<dbReference type="OMA" id="FITVRIP"/>
<feature type="transmembrane region" description="Helical" evidence="6">
    <location>
        <begin position="91"/>
        <end position="110"/>
    </location>
</feature>
<dbReference type="FunCoup" id="A8XDC4">
    <property type="interactions" value="5"/>
</dbReference>
<dbReference type="eggNOG" id="ENOG502TGA1">
    <property type="taxonomic scope" value="Eukaryota"/>
</dbReference>
<dbReference type="EMBL" id="HE600908">
    <property type="protein sequence ID" value="CAP30643.2"/>
    <property type="molecule type" value="Genomic_DNA"/>
</dbReference>
<keyword evidence="5 6" id="KW-0472">Membrane</keyword>
<evidence type="ECO:0000256" key="4">
    <source>
        <dbReference type="ARBA" id="ARBA00022989"/>
    </source>
</evidence>
<protein>
    <recommendedName>
        <fullName evidence="6">Serpentine receptor class gamma</fullName>
    </recommendedName>
</protein>
<keyword evidence="4 6" id="KW-1133">Transmembrane helix</keyword>
<proteinExistence type="inferred from homology"/>
<dbReference type="Proteomes" id="UP000008549">
    <property type="component" value="Unassembled WGS sequence"/>
</dbReference>
<reference evidence="8 9" key="1">
    <citation type="journal article" date="2003" name="PLoS Biol.">
        <title>The genome sequence of Caenorhabditis briggsae: a platform for comparative genomics.</title>
        <authorList>
            <person name="Stein L.D."/>
            <person name="Bao Z."/>
            <person name="Blasiar D."/>
            <person name="Blumenthal T."/>
            <person name="Brent M.R."/>
            <person name="Chen N."/>
            <person name="Chinwalla A."/>
            <person name="Clarke L."/>
            <person name="Clee C."/>
            <person name="Coghlan A."/>
            <person name="Coulson A."/>
            <person name="D'Eustachio P."/>
            <person name="Fitch D.H."/>
            <person name="Fulton L.A."/>
            <person name="Fulton R.E."/>
            <person name="Griffiths-Jones S."/>
            <person name="Harris T.W."/>
            <person name="Hillier L.W."/>
            <person name="Kamath R."/>
            <person name="Kuwabara P.E."/>
            <person name="Mardis E.R."/>
            <person name="Marra M.A."/>
            <person name="Miner T.L."/>
            <person name="Minx P."/>
            <person name="Mullikin J.C."/>
            <person name="Plumb R.W."/>
            <person name="Rogers J."/>
            <person name="Schein J.E."/>
            <person name="Sohrmann M."/>
            <person name="Spieth J."/>
            <person name="Stajich J.E."/>
            <person name="Wei C."/>
            <person name="Willey D."/>
            <person name="Wilson R.K."/>
            <person name="Durbin R."/>
            <person name="Waterston R.H."/>
        </authorList>
    </citation>
    <scope>NUCLEOTIDE SEQUENCE [LARGE SCALE GENOMIC DNA]</scope>
    <source>
        <strain evidence="8 9">AF16</strain>
    </source>
</reference>
<evidence type="ECO:0000313" key="8">
    <source>
        <dbReference type="EMBL" id="CAP30643.2"/>
    </source>
</evidence>
<dbReference type="PRINTS" id="PR00698">
    <property type="entry name" value="TMPROTEINSRG"/>
</dbReference>
<feature type="transmembrane region" description="Helical" evidence="6">
    <location>
        <begin position="6"/>
        <end position="27"/>
    </location>
</feature>
<dbReference type="InterPro" id="IPR000609">
    <property type="entry name" value="7TM_GPCR_serpentine_rcpt_Srg"/>
</dbReference>
<keyword evidence="3 6" id="KW-0812">Transmembrane</keyword>
<feature type="transmembrane region" description="Helical" evidence="6">
    <location>
        <begin position="39"/>
        <end position="58"/>
    </location>
</feature>
<evidence type="ECO:0000313" key="10">
    <source>
        <dbReference type="WormBase" id="CBG11299"/>
    </source>
</evidence>
<dbReference type="PANTHER" id="PTHR31552:SF14">
    <property type="entry name" value="SERPENTINE RECEPTOR CLASS GAMMA-33"/>
    <property type="match status" value="1"/>
</dbReference>
<dbReference type="Pfam" id="PF02118">
    <property type="entry name" value="Srg"/>
    <property type="match status" value="1"/>
</dbReference>
<gene>
    <name evidence="10" type="primary">srg-33</name>
    <name evidence="8" type="synonym">Cbr-srg-33</name>
    <name evidence="10" type="ORF">CBG11299</name>
    <name evidence="8" type="ORF">CBG_11299</name>
</gene>
<evidence type="ECO:0000256" key="5">
    <source>
        <dbReference type="ARBA" id="ARBA00023136"/>
    </source>
</evidence>
<evidence type="ECO:0000256" key="2">
    <source>
        <dbReference type="ARBA" id="ARBA00005692"/>
    </source>
</evidence>
<evidence type="ECO:0000256" key="6">
    <source>
        <dbReference type="RuleBase" id="RU280813"/>
    </source>
</evidence>
<sequence length="321" mass="37540">MLTIKFGTTLLYSIPSMVLYFMTFLMVRKYSKDFSSTFLKLYKMFFVFNNVTFFNSFITVRIPQNTCKDCLMSFLFKWHTVENPSWFPLNFFYFIHFSMAYVQFFLIFLTSLNRFTMIIWSSTYEKAWNKIFKFLIVLVSLLPIPFTYTILISSTYYTYTETLDCYTVSSTASREHLYNFLLPYFAIVTITTAIINVASFYKLSCMTYKISLAERNLLFVSGALFIVQLIADANTTFNRLAINDNNKSTIWSQIAVTLLPYTSDGLTLIHPWLFLAFSTKARRCFLLMYFPKHVKVSSTTAPNSTHLTRRSQGPGYDTIKF</sequence>
<comment type="similarity">
    <text evidence="2 6">Belongs to the nematode receptor-like protein srg family.</text>
</comment>
<name>A8XDC4_CAEBR</name>
<dbReference type="GO" id="GO:0004888">
    <property type="term" value="F:transmembrane signaling receptor activity"/>
    <property type="evidence" value="ECO:0007669"/>
    <property type="project" value="InterPro"/>
</dbReference>
<dbReference type="AlphaFoldDB" id="A8XDC4"/>